<dbReference type="AlphaFoldDB" id="A0A813SJZ9"/>
<keyword evidence="2" id="KW-1185">Reference proteome</keyword>
<comment type="caution">
    <text evidence="1">The sequence shown here is derived from an EMBL/GenBank/DDBJ whole genome shotgun (WGS) entry which is preliminary data.</text>
</comment>
<dbReference type="EMBL" id="CAJNOC010000723">
    <property type="protein sequence ID" value="CAF0796185.1"/>
    <property type="molecule type" value="Genomic_DNA"/>
</dbReference>
<dbReference type="Proteomes" id="UP000663879">
    <property type="component" value="Unassembled WGS sequence"/>
</dbReference>
<name>A0A813SJZ9_9BILA</name>
<protein>
    <submittedName>
        <fullName evidence="1">Uncharacterized protein</fullName>
    </submittedName>
</protein>
<sequence length="85" mass="10027">MGDWNVDIKHDLDSQNVSFTYRNCDYKICNNNDNSSDHLPITIKVDVDLGVKNEINHVIKKFHRFDWRSSAVVDKYNEKLEKFVP</sequence>
<evidence type="ECO:0000313" key="2">
    <source>
        <dbReference type="Proteomes" id="UP000663879"/>
    </source>
</evidence>
<gene>
    <name evidence="1" type="ORF">OXX778_LOCUS6224</name>
</gene>
<organism evidence="1 2">
    <name type="scientific">Brachionus calyciflorus</name>
    <dbReference type="NCBI Taxonomy" id="104777"/>
    <lineage>
        <taxon>Eukaryota</taxon>
        <taxon>Metazoa</taxon>
        <taxon>Spiralia</taxon>
        <taxon>Gnathifera</taxon>
        <taxon>Rotifera</taxon>
        <taxon>Eurotatoria</taxon>
        <taxon>Monogononta</taxon>
        <taxon>Pseudotrocha</taxon>
        <taxon>Ploima</taxon>
        <taxon>Brachionidae</taxon>
        <taxon>Brachionus</taxon>
    </lineage>
</organism>
<accession>A0A813SJZ9</accession>
<reference evidence="1" key="1">
    <citation type="submission" date="2021-02" db="EMBL/GenBank/DDBJ databases">
        <authorList>
            <person name="Nowell W R."/>
        </authorList>
    </citation>
    <scope>NUCLEOTIDE SEQUENCE</scope>
    <source>
        <strain evidence="1">Ploen Becks lab</strain>
    </source>
</reference>
<evidence type="ECO:0000313" key="1">
    <source>
        <dbReference type="EMBL" id="CAF0796185.1"/>
    </source>
</evidence>
<proteinExistence type="predicted"/>